<dbReference type="EMBL" id="UFRV01000006">
    <property type="protein sequence ID" value="SUT95224.1"/>
    <property type="molecule type" value="Genomic_DNA"/>
</dbReference>
<dbReference type="EMBL" id="CP065666">
    <property type="protein sequence ID" value="QPS04897.1"/>
    <property type="molecule type" value="Genomic_DNA"/>
</dbReference>
<proteinExistence type="predicted"/>
<dbReference type="Proteomes" id="UP000595107">
    <property type="component" value="Chromosome"/>
</dbReference>
<accession>A0A380U254</accession>
<reference evidence="2 5" key="2">
    <citation type="submission" date="2020-12" db="EMBL/GenBank/DDBJ databases">
        <title>FDA dAtabase for Regulatory Grade micrObial Sequences (FDA-ARGOS): Supporting development and validation of Infectious Disease Dx tests.</title>
        <authorList>
            <person name="Sproer C."/>
            <person name="Gronow S."/>
            <person name="Severitt S."/>
            <person name="Schroder I."/>
            <person name="Tallon L."/>
            <person name="Sadzewicz L."/>
            <person name="Zhao X."/>
            <person name="Boylan J."/>
            <person name="Ott S."/>
            <person name="Bowen H."/>
            <person name="Vavikolanu K."/>
            <person name="Mehta A."/>
            <person name="Aluvathingal J."/>
            <person name="Nadendla S."/>
            <person name="Lowell S."/>
            <person name="Myers T."/>
            <person name="Yan Y."/>
            <person name="Sichtig H."/>
        </authorList>
    </citation>
    <scope>NUCLEOTIDE SEQUENCE [LARGE SCALE GENOMIC DNA]</scope>
    <source>
        <strain evidence="2 5">FDAARGOS_910</strain>
    </source>
</reference>
<name>A0A380U254_ACIJO</name>
<organism evidence="3 4">
    <name type="scientific">Acinetobacter johnsonii</name>
    <dbReference type="NCBI Taxonomy" id="40214"/>
    <lineage>
        <taxon>Bacteria</taxon>
        <taxon>Pseudomonadati</taxon>
        <taxon>Pseudomonadota</taxon>
        <taxon>Gammaproteobacteria</taxon>
        <taxon>Moraxellales</taxon>
        <taxon>Moraxellaceae</taxon>
        <taxon>Acinetobacter</taxon>
    </lineage>
</organism>
<dbReference type="EMBL" id="JAOCBE010000001">
    <property type="protein sequence ID" value="MDH0968681.1"/>
    <property type="molecule type" value="Genomic_DNA"/>
</dbReference>
<protein>
    <submittedName>
        <fullName evidence="3">Uncharacterized protein</fullName>
    </submittedName>
</protein>
<evidence type="ECO:0000313" key="1">
    <source>
        <dbReference type="EMBL" id="MDH0968681.1"/>
    </source>
</evidence>
<dbReference type="Proteomes" id="UP001159915">
    <property type="component" value="Unassembled WGS sequence"/>
</dbReference>
<reference evidence="3 4" key="1">
    <citation type="submission" date="2018-06" db="EMBL/GenBank/DDBJ databases">
        <authorList>
            <consortium name="Pathogen Informatics"/>
            <person name="Doyle S."/>
        </authorList>
    </citation>
    <scope>NUCLEOTIDE SEQUENCE [LARGE SCALE GENOMIC DNA]</scope>
    <source>
        <strain evidence="3 4">NCTC10308</strain>
    </source>
</reference>
<evidence type="ECO:0000313" key="4">
    <source>
        <dbReference type="Proteomes" id="UP000254227"/>
    </source>
</evidence>
<gene>
    <name evidence="2" type="ORF">I6G67_05435</name>
    <name evidence="1" type="ORF">N5C10_05205</name>
    <name evidence="3" type="ORF">NCTC10308_01670</name>
</gene>
<dbReference type="AlphaFoldDB" id="A0A380U254"/>
<evidence type="ECO:0000313" key="5">
    <source>
        <dbReference type="Proteomes" id="UP000595107"/>
    </source>
</evidence>
<reference evidence="1" key="3">
    <citation type="submission" date="2022-09" db="EMBL/GenBank/DDBJ databases">
        <title>Intensive care unit water sources are persistently colonized with multi-drug resistant bacteria and are the site of extensive horizontal gene transfer of antibiotic resistance genes.</title>
        <authorList>
            <person name="Diorio-Toth L."/>
        </authorList>
    </citation>
    <scope>NUCLEOTIDE SEQUENCE</scope>
    <source>
        <strain evidence="1">GD03920</strain>
    </source>
</reference>
<evidence type="ECO:0000313" key="2">
    <source>
        <dbReference type="EMBL" id="QPS04897.1"/>
    </source>
</evidence>
<dbReference type="RefSeq" id="WP_004696045.1">
    <property type="nucleotide sequence ID" value="NZ_BBTB01000031.1"/>
</dbReference>
<dbReference type="Proteomes" id="UP000254227">
    <property type="component" value="Unassembled WGS sequence"/>
</dbReference>
<evidence type="ECO:0000313" key="3">
    <source>
        <dbReference type="EMBL" id="SUT95224.1"/>
    </source>
</evidence>
<sequence length="221" mass="25883">MIIRLQHIIRYSLGFCIALTLLISVGAHYKAKHIHETFLEHDPSQLQQVSGTLLDNETAVQLYQKNQAPYNLNSLGKTHFLVGIFSQNQGRIQTVWCDRWPDAPLKTSSDTGPKNPMNKINLPIRYFHTCQWLFDAMQFPLDIPAWTGQPITYLKSHQDILYALNVNGKKIFGYEQAYQQYKQLYINEIKNRNQSALYFIVFFCITVFQYRKYIFKVIKKP</sequence>